<feature type="domain" description="CUB" evidence="4">
    <location>
        <begin position="98"/>
        <end position="216"/>
    </location>
</feature>
<dbReference type="PANTHER" id="PTHR33236:SF5">
    <property type="entry name" value="CUB DOMAIN-CONTAINING PROTEIN"/>
    <property type="match status" value="1"/>
</dbReference>
<comment type="caution">
    <text evidence="5">The sequence shown here is derived from an EMBL/GenBank/DDBJ whole genome shotgun (WGS) entry which is preliminary data.</text>
</comment>
<protein>
    <recommendedName>
        <fullName evidence="4">CUB domain-containing protein</fullName>
    </recommendedName>
</protein>
<feature type="chain" id="PRO_5046811829" description="CUB domain-containing protein" evidence="3">
    <location>
        <begin position="19"/>
        <end position="392"/>
    </location>
</feature>
<dbReference type="SUPFAM" id="SSF49854">
    <property type="entry name" value="Spermadhesin, CUB domain"/>
    <property type="match status" value="1"/>
</dbReference>
<keyword evidence="3" id="KW-0732">Signal</keyword>
<dbReference type="EMBL" id="JAWJWF010000045">
    <property type="protein sequence ID" value="KAK6626951.1"/>
    <property type="molecule type" value="Genomic_DNA"/>
</dbReference>
<evidence type="ECO:0000313" key="6">
    <source>
        <dbReference type="Proteomes" id="UP001359485"/>
    </source>
</evidence>
<dbReference type="Proteomes" id="UP001359485">
    <property type="component" value="Unassembled WGS sequence"/>
</dbReference>
<keyword evidence="6" id="KW-1185">Reference proteome</keyword>
<evidence type="ECO:0000256" key="3">
    <source>
        <dbReference type="SAM" id="SignalP"/>
    </source>
</evidence>
<dbReference type="Gene3D" id="2.60.120.290">
    <property type="entry name" value="Spermadhesin, CUB domain"/>
    <property type="match status" value="1"/>
</dbReference>
<evidence type="ECO:0000259" key="4">
    <source>
        <dbReference type="PROSITE" id="PS01180"/>
    </source>
</evidence>
<feature type="disulfide bond" evidence="2">
    <location>
        <begin position="98"/>
        <end position="125"/>
    </location>
</feature>
<evidence type="ECO:0000256" key="1">
    <source>
        <dbReference type="ARBA" id="ARBA00023157"/>
    </source>
</evidence>
<gene>
    <name evidence="5" type="ORF">RUM44_009428</name>
</gene>
<feature type="signal peptide" evidence="3">
    <location>
        <begin position="1"/>
        <end position="18"/>
    </location>
</feature>
<proteinExistence type="predicted"/>
<accession>A0ABR1ASR1</accession>
<evidence type="ECO:0000256" key="2">
    <source>
        <dbReference type="PROSITE-ProRule" id="PRU00059"/>
    </source>
</evidence>
<dbReference type="PROSITE" id="PS01180">
    <property type="entry name" value="CUB"/>
    <property type="match status" value="1"/>
</dbReference>
<evidence type="ECO:0000313" key="5">
    <source>
        <dbReference type="EMBL" id="KAK6626951.1"/>
    </source>
</evidence>
<sequence length="392" mass="42754">MWKLILSTVYLITTFISAELRISEEDNFQDRSPRCESSFSLSFWDLPMYDSLMSLASGKADLKVPVTVVWSAANLVDLRLALALRDWEPAVSVLKRTCGQSSNINCTYFSNPEYPAPYKGNGNPCTLSVWKCNKAICQVRLDFIDFNLGEPDAMGRCTDDFLLITGTGSNIKRICGMNTGQHVYLDFAGEAPIELLIDVNSALATERKWNIKISQVECCKRAPVGCLMHYTASSGKVKSLNYAPTLSTAVQDPTAPGPGTRQLAELNYGVCVQMLPGYCSIEWTQSVGDKYSFTVSGDTEALDPTVLGTAAASVTGEMCLTNFVIIPNPTVDELPSKTDRFCGNGFPTVVSSSKPFVMTVVTNPATSPTEVPETPDVGNRGFSLNYRQLPCV</sequence>
<organism evidence="5 6">
    <name type="scientific">Polyplax serrata</name>
    <name type="common">Common mouse louse</name>
    <dbReference type="NCBI Taxonomy" id="468196"/>
    <lineage>
        <taxon>Eukaryota</taxon>
        <taxon>Metazoa</taxon>
        <taxon>Ecdysozoa</taxon>
        <taxon>Arthropoda</taxon>
        <taxon>Hexapoda</taxon>
        <taxon>Insecta</taxon>
        <taxon>Pterygota</taxon>
        <taxon>Neoptera</taxon>
        <taxon>Paraneoptera</taxon>
        <taxon>Psocodea</taxon>
        <taxon>Troctomorpha</taxon>
        <taxon>Phthiraptera</taxon>
        <taxon>Anoplura</taxon>
        <taxon>Polyplacidae</taxon>
        <taxon>Polyplax</taxon>
    </lineage>
</organism>
<dbReference type="Pfam" id="PF26080">
    <property type="entry name" value="CUB_animal"/>
    <property type="match status" value="1"/>
</dbReference>
<comment type="caution">
    <text evidence="2">Lacks conserved residue(s) required for the propagation of feature annotation.</text>
</comment>
<dbReference type="PANTHER" id="PTHR33236">
    <property type="entry name" value="INTRAFLAGELLAR TRANSPORT PROTEIN 122 FAMILY PROTEIN-RELATED"/>
    <property type="match status" value="1"/>
</dbReference>
<name>A0ABR1ASR1_POLSC</name>
<keyword evidence="1 2" id="KW-1015">Disulfide bond</keyword>
<dbReference type="InterPro" id="IPR035914">
    <property type="entry name" value="Sperma_CUB_dom_sf"/>
</dbReference>
<dbReference type="InterPro" id="IPR058698">
    <property type="entry name" value="CUB_metazoa"/>
</dbReference>
<dbReference type="InterPro" id="IPR000859">
    <property type="entry name" value="CUB_dom"/>
</dbReference>
<reference evidence="5 6" key="1">
    <citation type="submission" date="2023-09" db="EMBL/GenBank/DDBJ databases">
        <title>Genomes of two closely related lineages of the louse Polyplax serrata with different host specificities.</title>
        <authorList>
            <person name="Martinu J."/>
            <person name="Tarabai H."/>
            <person name="Stefka J."/>
            <person name="Hypsa V."/>
        </authorList>
    </citation>
    <scope>NUCLEOTIDE SEQUENCE [LARGE SCALE GENOMIC DNA]</scope>
    <source>
        <strain evidence="5">98ZLc_SE</strain>
    </source>
</reference>